<reference evidence="2" key="1">
    <citation type="submission" date="2021-04" db="EMBL/GenBank/DDBJ databases">
        <title>Microbacterium tenobrionis sp. nov. and Microbacterium allomyrinae sp. nov., isolated from larvae of Tenobrio molitor and Allomyrina dichotoma, respectively.</title>
        <authorList>
            <person name="Lee S.D."/>
        </authorList>
    </citation>
    <scope>NUCLEOTIDE SEQUENCE</scope>
    <source>
        <strain evidence="2">BWT-G7</strain>
    </source>
</reference>
<dbReference type="RefSeq" id="WP_229382891.1">
    <property type="nucleotide sequence ID" value="NZ_JAGTTN010000001.1"/>
</dbReference>
<comment type="caution">
    <text evidence="2">The sequence shown here is derived from an EMBL/GenBank/DDBJ whole genome shotgun (WGS) entry which is preliminary data.</text>
</comment>
<organism evidence="2 3">
    <name type="scientific">Microbacterium allomyrinae</name>
    <dbReference type="NCBI Taxonomy" id="2830666"/>
    <lineage>
        <taxon>Bacteria</taxon>
        <taxon>Bacillati</taxon>
        <taxon>Actinomycetota</taxon>
        <taxon>Actinomycetes</taxon>
        <taxon>Micrococcales</taxon>
        <taxon>Microbacteriaceae</taxon>
        <taxon>Microbacterium</taxon>
    </lineage>
</organism>
<proteinExistence type="predicted"/>
<keyword evidence="3" id="KW-1185">Reference proteome</keyword>
<evidence type="ECO:0000313" key="2">
    <source>
        <dbReference type="EMBL" id="MCC2031009.1"/>
    </source>
</evidence>
<dbReference type="NCBIfam" id="TIGR03816">
    <property type="entry name" value="tadE_like_DECH"/>
    <property type="match status" value="1"/>
</dbReference>
<gene>
    <name evidence="2" type="ORF">KEC57_02305</name>
</gene>
<dbReference type="Proteomes" id="UP001139354">
    <property type="component" value="Unassembled WGS sequence"/>
</dbReference>
<protein>
    <submittedName>
        <fullName evidence="2">Flp pilus-assembly TadE/G-like family protein</fullName>
    </submittedName>
</protein>
<feature type="region of interest" description="Disordered" evidence="1">
    <location>
        <begin position="94"/>
        <end position="116"/>
    </location>
</feature>
<evidence type="ECO:0000256" key="1">
    <source>
        <dbReference type="SAM" id="MobiDB-lite"/>
    </source>
</evidence>
<dbReference type="InterPro" id="IPR021202">
    <property type="entry name" value="Rv3654c-like"/>
</dbReference>
<dbReference type="EMBL" id="JAGTTN010000001">
    <property type="protein sequence ID" value="MCC2031009.1"/>
    <property type="molecule type" value="Genomic_DNA"/>
</dbReference>
<feature type="compositionally biased region" description="Basic and acidic residues" evidence="1">
    <location>
        <begin position="107"/>
        <end position="116"/>
    </location>
</feature>
<accession>A0A9X1LS53</accession>
<evidence type="ECO:0000313" key="3">
    <source>
        <dbReference type="Proteomes" id="UP001139354"/>
    </source>
</evidence>
<name>A0A9X1LS53_9MICO</name>
<dbReference type="AlphaFoldDB" id="A0A9X1LS53"/>
<sequence>MAGSVAAVGLVAGIALATLGLAAAGSAAVVGQRLASAADAAALAAADTASGAVAGVPCERAGELAETFGARIVGCEVDGLIATVTVSLRFGPVSAETSARAGPPPASHDRPPDRSP</sequence>